<dbReference type="EC" id="4.2.2.-" evidence="3"/>
<feature type="domain" description="RlpA-like protein double-psi beta-barrel" evidence="6">
    <location>
        <begin position="98"/>
        <end position="187"/>
    </location>
</feature>
<dbReference type="NCBIfam" id="TIGR00413">
    <property type="entry name" value="rlpA"/>
    <property type="match status" value="1"/>
</dbReference>
<dbReference type="Pfam" id="PF03330">
    <property type="entry name" value="DPBB_1"/>
    <property type="match status" value="1"/>
</dbReference>
<dbReference type="PANTHER" id="PTHR34183">
    <property type="entry name" value="ENDOLYTIC PEPTIDOGLYCAN TRANSGLYCOSYLASE RLPA"/>
    <property type="match status" value="1"/>
</dbReference>
<dbReference type="CDD" id="cd22268">
    <property type="entry name" value="DPBB_RlpA-like"/>
    <property type="match status" value="1"/>
</dbReference>
<dbReference type="GO" id="GO:0009279">
    <property type="term" value="C:cell outer membrane"/>
    <property type="evidence" value="ECO:0007669"/>
    <property type="project" value="TreeGrafter"/>
</dbReference>
<keyword evidence="2 3" id="KW-0961">Cell wall biogenesis/degradation</keyword>
<feature type="compositionally biased region" description="Low complexity" evidence="5">
    <location>
        <begin position="302"/>
        <end position="350"/>
    </location>
</feature>
<dbReference type="GO" id="GO:0008932">
    <property type="term" value="F:lytic endotransglycosylase activity"/>
    <property type="evidence" value="ECO:0007669"/>
    <property type="project" value="UniProtKB-UniRule"/>
</dbReference>
<dbReference type="RefSeq" id="WP_244376472.1">
    <property type="nucleotide sequence ID" value="NZ_CP083239.1"/>
</dbReference>
<organism evidence="7 8">
    <name type="scientific">Ancylobacter polymorphus</name>
    <dbReference type="NCBI Taxonomy" id="223390"/>
    <lineage>
        <taxon>Bacteria</taxon>
        <taxon>Pseudomonadati</taxon>
        <taxon>Pseudomonadota</taxon>
        <taxon>Alphaproteobacteria</taxon>
        <taxon>Hyphomicrobiales</taxon>
        <taxon>Xanthobacteraceae</taxon>
        <taxon>Ancylobacter</taxon>
    </lineage>
</organism>
<keyword evidence="1 3" id="KW-0456">Lyase</keyword>
<dbReference type="AlphaFoldDB" id="A0A9E6ZZB0"/>
<evidence type="ECO:0000256" key="4">
    <source>
        <dbReference type="RuleBase" id="RU003495"/>
    </source>
</evidence>
<dbReference type="HAMAP" id="MF_02071">
    <property type="entry name" value="RlpA"/>
    <property type="match status" value="1"/>
</dbReference>
<evidence type="ECO:0000256" key="3">
    <source>
        <dbReference type="HAMAP-Rule" id="MF_02071"/>
    </source>
</evidence>
<sequence>MGTYPALAEACRRRVADQAFVRFGRVAALCGIGLLVANCTGGPSLTSKIDPKYGVSASPRVVQPGQPVPKGGGTYRVGKPYVVAGKTYVPAEPDKYKAEGLASWYGDDFHGRLTANGEIFDMNSIAAAHPTLPMPSYVRVTNLDNKRSMVVRVNDRGPYHDNRVIDVSHRAADLLGFKNNGTARVRVEYVGRAPLEGSDDIQLASTLRMNGKPADASTVMVASAGPLRGLTAANVPVPPSRPFDLGEPVEEQQVAEVATLYQPVPAPAAPARVAAAPHPAAVAAPRPAVVAAALPAPRPAAPAKNVAANSAPAKTAKTTKPAAAPAGGVQVASLQPARTAPAPSTGAPAGWMVGPQPVMGYAPTASDGPVDMGRGLY</sequence>
<name>A0A9E6ZZB0_9HYPH</name>
<dbReference type="InterPro" id="IPR034718">
    <property type="entry name" value="RlpA"/>
</dbReference>
<dbReference type="PANTHER" id="PTHR34183:SF1">
    <property type="entry name" value="ENDOLYTIC PEPTIDOGLYCAN TRANSGLYCOSYLASE RLPA"/>
    <property type="match status" value="1"/>
</dbReference>
<evidence type="ECO:0000313" key="8">
    <source>
        <dbReference type="Proteomes" id="UP000831684"/>
    </source>
</evidence>
<dbReference type="EMBL" id="CP083239">
    <property type="protein sequence ID" value="UOK70090.1"/>
    <property type="molecule type" value="Genomic_DNA"/>
</dbReference>
<dbReference type="InterPro" id="IPR009009">
    <property type="entry name" value="RlpA-like_DPBB"/>
</dbReference>
<dbReference type="KEGG" id="apol:K9D25_15325"/>
<evidence type="ECO:0000313" key="7">
    <source>
        <dbReference type="EMBL" id="UOK70090.1"/>
    </source>
</evidence>
<evidence type="ECO:0000256" key="2">
    <source>
        <dbReference type="ARBA" id="ARBA00023316"/>
    </source>
</evidence>
<dbReference type="Gene3D" id="2.40.40.10">
    <property type="entry name" value="RlpA-like domain"/>
    <property type="match status" value="1"/>
</dbReference>
<evidence type="ECO:0000259" key="6">
    <source>
        <dbReference type="Pfam" id="PF03330"/>
    </source>
</evidence>
<proteinExistence type="inferred from homology"/>
<dbReference type="GO" id="GO:0071555">
    <property type="term" value="P:cell wall organization"/>
    <property type="evidence" value="ECO:0007669"/>
    <property type="project" value="UniProtKB-KW"/>
</dbReference>
<evidence type="ECO:0000256" key="1">
    <source>
        <dbReference type="ARBA" id="ARBA00023239"/>
    </source>
</evidence>
<comment type="similarity">
    <text evidence="3 4">Belongs to the RlpA family.</text>
</comment>
<comment type="function">
    <text evidence="3">Lytic transglycosylase with a strong preference for naked glycan strands that lack stem peptides.</text>
</comment>
<evidence type="ECO:0000256" key="5">
    <source>
        <dbReference type="SAM" id="MobiDB-lite"/>
    </source>
</evidence>
<dbReference type="InterPro" id="IPR036908">
    <property type="entry name" value="RlpA-like_sf"/>
</dbReference>
<protein>
    <recommendedName>
        <fullName evidence="3">Endolytic peptidoglycan transglycosylase RlpA</fullName>
        <ecNumber evidence="3">4.2.2.-</ecNumber>
    </recommendedName>
</protein>
<gene>
    <name evidence="3" type="primary">rlpA</name>
    <name evidence="7" type="ORF">K9D25_15325</name>
</gene>
<dbReference type="GO" id="GO:0000270">
    <property type="term" value="P:peptidoglycan metabolic process"/>
    <property type="evidence" value="ECO:0007669"/>
    <property type="project" value="UniProtKB-UniRule"/>
</dbReference>
<feature type="region of interest" description="Disordered" evidence="5">
    <location>
        <begin position="302"/>
        <end position="351"/>
    </location>
</feature>
<reference evidence="7" key="1">
    <citation type="submission" date="2021-09" db="EMBL/GenBank/DDBJ databases">
        <title>Network and meta-omics reveal the key degrader and cooperation patterns in an efficient 1,4-dioxane-degrading microbial community.</title>
        <authorList>
            <person name="Dai C."/>
        </authorList>
    </citation>
    <scope>NUCLEOTIDE SEQUENCE</scope>
    <source>
        <strain evidence="7">ZM13</strain>
    </source>
</reference>
<dbReference type="Proteomes" id="UP000831684">
    <property type="component" value="Chromosome"/>
</dbReference>
<dbReference type="InterPro" id="IPR012997">
    <property type="entry name" value="RplA"/>
</dbReference>
<accession>A0A9E6ZZB0</accession>
<dbReference type="SUPFAM" id="SSF50685">
    <property type="entry name" value="Barwin-like endoglucanases"/>
    <property type="match status" value="1"/>
</dbReference>